<gene>
    <name evidence="9" type="primary">oppC_2</name>
    <name evidence="9" type="ORF">CQU01_10330</name>
</gene>
<keyword evidence="3" id="KW-1003">Cell membrane</keyword>
<evidence type="ECO:0000256" key="4">
    <source>
        <dbReference type="ARBA" id="ARBA00022692"/>
    </source>
</evidence>
<feature type="transmembrane region" description="Helical" evidence="7">
    <location>
        <begin position="169"/>
        <end position="187"/>
    </location>
</feature>
<dbReference type="GO" id="GO:0005886">
    <property type="term" value="C:plasma membrane"/>
    <property type="evidence" value="ECO:0007669"/>
    <property type="project" value="UniProtKB-SubCell"/>
</dbReference>
<keyword evidence="5 7" id="KW-1133">Transmembrane helix</keyword>
<feature type="transmembrane region" description="Helical" evidence="7">
    <location>
        <begin position="44"/>
        <end position="62"/>
    </location>
</feature>
<dbReference type="InterPro" id="IPR000515">
    <property type="entry name" value="MetI-like"/>
</dbReference>
<dbReference type="PROSITE" id="PS50928">
    <property type="entry name" value="ABC_TM1"/>
    <property type="match status" value="1"/>
</dbReference>
<comment type="subcellular location">
    <subcellularLocation>
        <location evidence="1 7">Cell membrane</location>
        <topology evidence="1 7">Multi-pass membrane protein</topology>
    </subcellularLocation>
</comment>
<dbReference type="OrthoDB" id="9797472at2"/>
<dbReference type="Pfam" id="PF12911">
    <property type="entry name" value="OppC_N"/>
    <property type="match status" value="1"/>
</dbReference>
<feature type="transmembrane region" description="Helical" evidence="7">
    <location>
        <begin position="226"/>
        <end position="251"/>
    </location>
</feature>
<proteinExistence type="inferred from homology"/>
<feature type="transmembrane region" description="Helical" evidence="7">
    <location>
        <begin position="144"/>
        <end position="163"/>
    </location>
</feature>
<keyword evidence="2 7" id="KW-0813">Transport</keyword>
<organism evidence="9 10">
    <name type="scientific">Cerasibacillus quisquiliarum</name>
    <dbReference type="NCBI Taxonomy" id="227865"/>
    <lineage>
        <taxon>Bacteria</taxon>
        <taxon>Bacillati</taxon>
        <taxon>Bacillota</taxon>
        <taxon>Bacilli</taxon>
        <taxon>Bacillales</taxon>
        <taxon>Bacillaceae</taxon>
        <taxon>Cerasibacillus</taxon>
    </lineage>
</organism>
<evidence type="ECO:0000313" key="9">
    <source>
        <dbReference type="EMBL" id="GEN30795.1"/>
    </source>
</evidence>
<dbReference type="Proteomes" id="UP000321491">
    <property type="component" value="Unassembled WGS sequence"/>
</dbReference>
<evidence type="ECO:0000256" key="7">
    <source>
        <dbReference type="RuleBase" id="RU363032"/>
    </source>
</evidence>
<evidence type="ECO:0000256" key="6">
    <source>
        <dbReference type="ARBA" id="ARBA00023136"/>
    </source>
</evidence>
<dbReference type="InterPro" id="IPR025966">
    <property type="entry name" value="OppC_N"/>
</dbReference>
<evidence type="ECO:0000256" key="5">
    <source>
        <dbReference type="ARBA" id="ARBA00022989"/>
    </source>
</evidence>
<feature type="transmembrane region" description="Helical" evidence="7">
    <location>
        <begin position="271"/>
        <end position="294"/>
    </location>
</feature>
<evidence type="ECO:0000256" key="2">
    <source>
        <dbReference type="ARBA" id="ARBA00022448"/>
    </source>
</evidence>
<accession>A0A511UVZ1</accession>
<dbReference type="Pfam" id="PF00528">
    <property type="entry name" value="BPD_transp_1"/>
    <property type="match status" value="1"/>
</dbReference>
<dbReference type="CDD" id="cd06261">
    <property type="entry name" value="TM_PBP2"/>
    <property type="match status" value="1"/>
</dbReference>
<dbReference type="SUPFAM" id="SSF161098">
    <property type="entry name" value="MetI-like"/>
    <property type="match status" value="1"/>
</dbReference>
<reference evidence="9 10" key="1">
    <citation type="submission" date="2019-07" db="EMBL/GenBank/DDBJ databases">
        <title>Whole genome shotgun sequence of Cerasibacillus quisquiliarum NBRC 102429.</title>
        <authorList>
            <person name="Hosoyama A."/>
            <person name="Uohara A."/>
            <person name="Ohji S."/>
            <person name="Ichikawa N."/>
        </authorList>
    </citation>
    <scope>NUCLEOTIDE SEQUENCE [LARGE SCALE GENOMIC DNA]</scope>
    <source>
        <strain evidence="9 10">NBRC 102429</strain>
    </source>
</reference>
<dbReference type="PANTHER" id="PTHR43386">
    <property type="entry name" value="OLIGOPEPTIDE TRANSPORT SYSTEM PERMEASE PROTEIN APPC"/>
    <property type="match status" value="1"/>
</dbReference>
<evidence type="ECO:0000256" key="1">
    <source>
        <dbReference type="ARBA" id="ARBA00004651"/>
    </source>
</evidence>
<dbReference type="InterPro" id="IPR035906">
    <property type="entry name" value="MetI-like_sf"/>
</dbReference>
<evidence type="ECO:0000259" key="8">
    <source>
        <dbReference type="PROSITE" id="PS50928"/>
    </source>
</evidence>
<keyword evidence="6 7" id="KW-0472">Membrane</keyword>
<comment type="caution">
    <text evidence="9">The sequence shown here is derived from an EMBL/GenBank/DDBJ whole genome shotgun (WGS) entry which is preliminary data.</text>
</comment>
<evidence type="ECO:0000256" key="3">
    <source>
        <dbReference type="ARBA" id="ARBA00022475"/>
    </source>
</evidence>
<sequence length="307" mass="34373">MSQVQLRDSDFESIQIDQKETEKISGQSTSYWKDAWRRFRKNKLALAGVIIIILLAFMALFGESISGQNYRDNDLMNANKPPSSEHWFGTDNLGRDIFARTWYGAKISLFIGLMASLIDLVIGVIWGAVAGFFGGKIDEYMMRIADVLYSVPYLLVVILLMVIMPQGLWTLIIAMTITGWINMARIVRGQVMQLRSEEYVMAAKSLGASNARLLFKHLVPNTMGPIIVTLTLTIPSAIFTEAFLSYLGLGVPAPKASWGTMSSDALASFQYYPYQLFFPAFFICLTMLAFNIVGDGLRDALDPKERK</sequence>
<dbReference type="RefSeq" id="WP_146936407.1">
    <property type="nucleotide sequence ID" value="NZ_BJXW01000010.1"/>
</dbReference>
<evidence type="ECO:0000313" key="10">
    <source>
        <dbReference type="Proteomes" id="UP000321491"/>
    </source>
</evidence>
<keyword evidence="4 7" id="KW-0812">Transmembrane</keyword>
<feature type="domain" description="ABC transmembrane type-1" evidence="8">
    <location>
        <begin position="105"/>
        <end position="294"/>
    </location>
</feature>
<comment type="similarity">
    <text evidence="7">Belongs to the binding-protein-dependent transport system permease family.</text>
</comment>
<protein>
    <submittedName>
        <fullName evidence="9">Oligopeptide transport system permease protein OppC</fullName>
    </submittedName>
</protein>
<feature type="transmembrane region" description="Helical" evidence="7">
    <location>
        <begin position="107"/>
        <end position="132"/>
    </location>
</feature>
<dbReference type="InterPro" id="IPR050366">
    <property type="entry name" value="BP-dependent_transpt_permease"/>
</dbReference>
<name>A0A511UVZ1_9BACI</name>
<dbReference type="PANTHER" id="PTHR43386:SF22">
    <property type="entry name" value="OLIGOPEPTIDE TRANSPORT SYSTEM PERMEASE PROTEIN OPPC"/>
    <property type="match status" value="1"/>
</dbReference>
<dbReference type="GO" id="GO:0055085">
    <property type="term" value="P:transmembrane transport"/>
    <property type="evidence" value="ECO:0007669"/>
    <property type="project" value="InterPro"/>
</dbReference>
<keyword evidence="10" id="KW-1185">Reference proteome</keyword>
<dbReference type="Gene3D" id="1.10.3720.10">
    <property type="entry name" value="MetI-like"/>
    <property type="match status" value="1"/>
</dbReference>
<dbReference type="AlphaFoldDB" id="A0A511UVZ1"/>
<dbReference type="EMBL" id="BJXW01000010">
    <property type="protein sequence ID" value="GEN30795.1"/>
    <property type="molecule type" value="Genomic_DNA"/>
</dbReference>